<dbReference type="PANTHER" id="PTHR30203">
    <property type="entry name" value="OUTER MEMBRANE CATION EFFLUX PROTEIN"/>
    <property type="match status" value="1"/>
</dbReference>
<sequence length="436" mass="47451">MRAMPISPRPVATKKPIGDRRLLAASLYAGMLLLSQGALAQTPGGASPSSPAPMTEHDSVRLGLARPDIATLIEATVASARSDVAEAGRWANPTLDIGRESIKSPLGQNTERTIELSQQFDVGGKRGLRRDAARERLAAVVADTEQRRVEIAAEIRQRFYEALYRQKLAAATGDWERRMSAIAETVKKLHQGGEVAGYDRRRMALERMTAQTRSRVEQAEYQKALLRLAALTGDPASPAEPAGDLIPPEPQALELLLARIDQRPALRAHERRAGASELDRQAARRAWIPDVTIGLGQKSAENGGARDSGTVLSVSVPLPFFDRGQTGQQRAAAQADISRSEARLLRTRLDGDARALWQQLKQLNAAARDYREQSTTGSRELVRIAEAAYQGGESSILELLDAYKAALEVEQRALELGWNARRAAIELDTIAGNGKL</sequence>
<evidence type="ECO:0000313" key="3">
    <source>
        <dbReference type="Proteomes" id="UP000241421"/>
    </source>
</evidence>
<dbReference type="Pfam" id="PF02321">
    <property type="entry name" value="OEP"/>
    <property type="match status" value="1"/>
</dbReference>
<evidence type="ECO:0000313" key="2">
    <source>
        <dbReference type="EMBL" id="PWF43105.1"/>
    </source>
</evidence>
<dbReference type="PANTHER" id="PTHR30203:SF24">
    <property type="entry name" value="BLR4935 PROTEIN"/>
    <property type="match status" value="1"/>
</dbReference>
<dbReference type="Gene3D" id="1.20.1600.10">
    <property type="entry name" value="Outer membrane efflux proteins (OEP)"/>
    <property type="match status" value="1"/>
</dbReference>
<keyword evidence="3" id="KW-1185">Reference proteome</keyword>
<dbReference type="EMBL" id="PXWF02000286">
    <property type="protein sequence ID" value="PWF43105.1"/>
    <property type="molecule type" value="Genomic_DNA"/>
</dbReference>
<organism evidence="2 3">
    <name type="scientific">Massilia glaciei</name>
    <dbReference type="NCBI Taxonomy" id="1524097"/>
    <lineage>
        <taxon>Bacteria</taxon>
        <taxon>Pseudomonadati</taxon>
        <taxon>Pseudomonadota</taxon>
        <taxon>Betaproteobacteria</taxon>
        <taxon>Burkholderiales</taxon>
        <taxon>Oxalobacteraceae</taxon>
        <taxon>Telluria group</taxon>
        <taxon>Massilia</taxon>
    </lineage>
</organism>
<reference evidence="2 3" key="1">
    <citation type="submission" date="2018-04" db="EMBL/GenBank/DDBJ databases">
        <title>Massilia violaceinigra sp. nov., a novel purple-pigmented bacterium isolated from Tianshan glacier, Xinjiang, China.</title>
        <authorList>
            <person name="Wang H."/>
        </authorList>
    </citation>
    <scope>NUCLEOTIDE SEQUENCE [LARGE SCALE GENOMIC DNA]</scope>
    <source>
        <strain evidence="2 3">B448-2</strain>
    </source>
</reference>
<name>A0A2U2HFG5_9BURK</name>
<dbReference type="OrthoDB" id="9791261at2"/>
<dbReference type="GO" id="GO:0015562">
    <property type="term" value="F:efflux transmembrane transporter activity"/>
    <property type="evidence" value="ECO:0007669"/>
    <property type="project" value="InterPro"/>
</dbReference>
<dbReference type="Proteomes" id="UP000241421">
    <property type="component" value="Unassembled WGS sequence"/>
</dbReference>
<protein>
    <submittedName>
        <fullName evidence="2">TolC family protein</fullName>
    </submittedName>
</protein>
<dbReference type="AlphaFoldDB" id="A0A2U2HFG5"/>
<accession>A0A2U2HFG5</accession>
<proteinExistence type="inferred from homology"/>
<dbReference type="SUPFAM" id="SSF56954">
    <property type="entry name" value="Outer membrane efflux proteins (OEP)"/>
    <property type="match status" value="1"/>
</dbReference>
<evidence type="ECO:0000256" key="1">
    <source>
        <dbReference type="ARBA" id="ARBA00007613"/>
    </source>
</evidence>
<gene>
    <name evidence="2" type="ORF">C7C56_021690</name>
</gene>
<dbReference type="InterPro" id="IPR003423">
    <property type="entry name" value="OMP_efflux"/>
</dbReference>
<dbReference type="InterPro" id="IPR010131">
    <property type="entry name" value="MdtP/NodT-like"/>
</dbReference>
<comment type="caution">
    <text evidence="2">The sequence shown here is derived from an EMBL/GenBank/DDBJ whole genome shotgun (WGS) entry which is preliminary data.</text>
</comment>
<comment type="similarity">
    <text evidence="1">Belongs to the outer membrane factor (OMF) (TC 1.B.17) family.</text>
</comment>